<organism evidence="1 2">
    <name type="scientific">Theileria orientalis strain Shintoku</name>
    <dbReference type="NCBI Taxonomy" id="869250"/>
    <lineage>
        <taxon>Eukaryota</taxon>
        <taxon>Sar</taxon>
        <taxon>Alveolata</taxon>
        <taxon>Apicomplexa</taxon>
        <taxon>Aconoidasida</taxon>
        <taxon>Piroplasmida</taxon>
        <taxon>Theileriidae</taxon>
        <taxon>Theileria</taxon>
    </lineage>
</organism>
<dbReference type="RefSeq" id="XP_009691932.1">
    <property type="nucleotide sequence ID" value="XM_009693637.1"/>
</dbReference>
<gene>
    <name evidence="1" type="ORF">TOT_040000012</name>
</gene>
<dbReference type="KEGG" id="tot:TOT_040000012"/>
<dbReference type="GeneID" id="20716117"/>
<dbReference type="AlphaFoldDB" id="J4C462"/>
<dbReference type="Proteomes" id="UP000003786">
    <property type="component" value="Chromosome 4"/>
</dbReference>
<proteinExistence type="predicted"/>
<evidence type="ECO:0000313" key="1">
    <source>
        <dbReference type="EMBL" id="BAM41631.1"/>
    </source>
</evidence>
<keyword evidence="2" id="KW-1185">Reference proteome</keyword>
<name>J4C462_THEOR</name>
<sequence>MANGLDMLHKRHMLTKHMTQVQCTLWINNHGSMYNGNKWFKYNEIIFDTHFCRTIVAYPGILMANINLYTINTKH</sequence>
<protein>
    <submittedName>
        <fullName evidence="1">Uncharacterized protein</fullName>
    </submittedName>
</protein>
<dbReference type="EMBL" id="AP011949">
    <property type="protein sequence ID" value="BAM41631.1"/>
    <property type="molecule type" value="Genomic_DNA"/>
</dbReference>
<reference evidence="1 2" key="1">
    <citation type="journal article" date="2012" name="MBio">
        <title>Comparative genome analysis of three eukaryotic parasites with differing abilities to transform leukocytes reveals key mediators of Theileria-induced leukocyte transformation.</title>
        <authorList>
            <person name="Hayashida K."/>
            <person name="Hara Y."/>
            <person name="Abe T."/>
            <person name="Yamasaki C."/>
            <person name="Toyoda A."/>
            <person name="Kosuge T."/>
            <person name="Suzuki Y."/>
            <person name="Sato Y."/>
            <person name="Kawashima S."/>
            <person name="Katayama T."/>
            <person name="Wakaguri H."/>
            <person name="Inoue N."/>
            <person name="Homma K."/>
            <person name="Tada-Umezaki M."/>
            <person name="Yagi Y."/>
            <person name="Fujii Y."/>
            <person name="Habara T."/>
            <person name="Kanehisa M."/>
            <person name="Watanabe H."/>
            <person name="Ito K."/>
            <person name="Gojobori T."/>
            <person name="Sugawara H."/>
            <person name="Imanishi T."/>
            <person name="Weir W."/>
            <person name="Gardner M."/>
            <person name="Pain A."/>
            <person name="Shiels B."/>
            <person name="Hattori M."/>
            <person name="Nene V."/>
            <person name="Sugimoto C."/>
        </authorList>
    </citation>
    <scope>NUCLEOTIDE SEQUENCE [LARGE SCALE GENOMIC DNA]</scope>
    <source>
        <strain evidence="1 2">Shintoku</strain>
    </source>
</reference>
<evidence type="ECO:0000313" key="2">
    <source>
        <dbReference type="Proteomes" id="UP000003786"/>
    </source>
</evidence>
<dbReference type="VEuPathDB" id="PiroplasmaDB:TOT_040000012"/>
<accession>J4C462</accession>